<dbReference type="InterPro" id="IPR002587">
    <property type="entry name" value="Myo-inos-1-P_Synthase"/>
</dbReference>
<comment type="catalytic activity">
    <reaction evidence="1">
        <text>D-glucose 6-phosphate = 1D-myo-inositol 3-phosphate</text>
        <dbReference type="Rhea" id="RHEA:10716"/>
        <dbReference type="ChEBI" id="CHEBI:58401"/>
        <dbReference type="ChEBI" id="CHEBI:61548"/>
        <dbReference type="EC" id="5.5.1.4"/>
    </reaction>
</comment>
<accession>A0A7S3MLA8</accession>
<proteinExistence type="inferred from homology"/>
<protein>
    <recommendedName>
        <fullName evidence="5">inositol-3-phosphate synthase</fullName>
        <ecNumber evidence="5">5.5.1.4</ecNumber>
    </recommendedName>
</protein>
<evidence type="ECO:0000313" key="8">
    <source>
        <dbReference type="EMBL" id="CAE0308967.1"/>
    </source>
</evidence>
<dbReference type="Gene3D" id="3.40.50.720">
    <property type="entry name" value="NAD(P)-binding Rossmann-like Domain"/>
    <property type="match status" value="1"/>
</dbReference>
<dbReference type="Pfam" id="PF07994">
    <property type="entry name" value="NAD_binding_5"/>
    <property type="match status" value="1"/>
</dbReference>
<comment type="pathway">
    <text evidence="3">Polyol metabolism; myo-inositol biosynthesis; myo-inositol from D-glucose 6-phosphate: step 1/2.</text>
</comment>
<sequence length="370" mass="41216">MANPIDFEIGGWDISGLNLYEAAKRAHVLEPTLIEQLREDLERVTPLPAALNPDYIAANQSDRADNVMTGTNRELIEKIKEDIREMKARTGKVVLLWTANTEMFLLPQINAMDDLETRIETNQPLPASVLYCVAAIEEQVLYLNGSPQNTFHPAIVEYARTKGSLIAGSDFKSGQTRFKTIMSDFLIGSGLRLASCVSYNHLGNNDGKNLQEDKCFQSKKISKAGVLDDAMAGNRILYPKGDDIIDHEVVIKYVPFVGDSKRAMDEYSSQIFLGGTNTISSYNVCEDSLLATPLMYDMIVLGELFSRMEIDGQKLGPVLSYLSFFFKAPVTNHDEYVINSFSRQRETLTNLLKVAAGVLPDDSTLLSFKF</sequence>
<comment type="similarity">
    <text evidence="4">Belongs to the myo-inositol 1-phosphate synthase family.</text>
</comment>
<dbReference type="GO" id="GO:0004512">
    <property type="term" value="F:inositol-3-phosphate synthase activity"/>
    <property type="evidence" value="ECO:0007669"/>
    <property type="project" value="UniProtKB-EC"/>
</dbReference>
<feature type="domain" description="Myo-inositol-1-phosphate synthase GAPDH-like" evidence="7">
    <location>
        <begin position="174"/>
        <end position="288"/>
    </location>
</feature>
<dbReference type="SUPFAM" id="SSF51735">
    <property type="entry name" value="NAD(P)-binding Rossmann-fold domains"/>
    <property type="match status" value="1"/>
</dbReference>
<evidence type="ECO:0000256" key="2">
    <source>
        <dbReference type="ARBA" id="ARBA00001911"/>
    </source>
</evidence>
<evidence type="ECO:0000259" key="7">
    <source>
        <dbReference type="Pfam" id="PF01658"/>
    </source>
</evidence>
<gene>
    <name evidence="8" type="ORF">FEHR0123_LOCUS3879</name>
</gene>
<dbReference type="PIRSF" id="PIRSF015578">
    <property type="entry name" value="Myoinos-ppht_syn"/>
    <property type="match status" value="1"/>
</dbReference>
<evidence type="ECO:0000256" key="4">
    <source>
        <dbReference type="ARBA" id="ARBA00010813"/>
    </source>
</evidence>
<comment type="cofactor">
    <cofactor evidence="2">
        <name>NAD(+)</name>
        <dbReference type="ChEBI" id="CHEBI:57540"/>
    </cofactor>
</comment>
<dbReference type="Pfam" id="PF01658">
    <property type="entry name" value="Inos-1-P_synth"/>
    <property type="match status" value="1"/>
</dbReference>
<organism evidence="8">
    <name type="scientific">Favella ehrenbergii</name>
    <dbReference type="NCBI Taxonomy" id="182087"/>
    <lineage>
        <taxon>Eukaryota</taxon>
        <taxon>Sar</taxon>
        <taxon>Alveolata</taxon>
        <taxon>Ciliophora</taxon>
        <taxon>Intramacronucleata</taxon>
        <taxon>Spirotrichea</taxon>
        <taxon>Choreotrichia</taxon>
        <taxon>Tintinnida</taxon>
        <taxon>Xystonellidae</taxon>
        <taxon>Favella</taxon>
    </lineage>
</organism>
<dbReference type="UniPathway" id="UPA00823">
    <property type="reaction ID" value="UER00787"/>
</dbReference>
<dbReference type="EMBL" id="HBIE01012806">
    <property type="protein sequence ID" value="CAE0308967.1"/>
    <property type="molecule type" value="Transcribed_RNA"/>
</dbReference>
<evidence type="ECO:0000256" key="6">
    <source>
        <dbReference type="ARBA" id="ARBA00022550"/>
    </source>
</evidence>
<dbReference type="GO" id="GO:0006021">
    <property type="term" value="P:inositol biosynthetic process"/>
    <property type="evidence" value="ECO:0007669"/>
    <property type="project" value="UniProtKB-UniPathway"/>
</dbReference>
<name>A0A7S3MLA8_9SPIT</name>
<keyword evidence="6" id="KW-0398">Inositol biosynthesis</keyword>
<dbReference type="InterPro" id="IPR013021">
    <property type="entry name" value="Myo-inos-1-P_Synthase_GAPDH"/>
</dbReference>
<dbReference type="PANTHER" id="PTHR11510">
    <property type="entry name" value="MYO-INOSITOL-1 PHOSPHATE SYNTHASE"/>
    <property type="match status" value="1"/>
</dbReference>
<dbReference type="SUPFAM" id="SSF55347">
    <property type="entry name" value="Glyceraldehyde-3-phosphate dehydrogenase-like, C-terminal domain"/>
    <property type="match status" value="1"/>
</dbReference>
<evidence type="ECO:0000256" key="3">
    <source>
        <dbReference type="ARBA" id="ARBA00005117"/>
    </source>
</evidence>
<dbReference type="Gene3D" id="3.30.360.10">
    <property type="entry name" value="Dihydrodipicolinate Reductase, domain 2"/>
    <property type="match status" value="1"/>
</dbReference>
<evidence type="ECO:0000256" key="5">
    <source>
        <dbReference type="ARBA" id="ARBA00012125"/>
    </source>
</evidence>
<dbReference type="GO" id="GO:0008654">
    <property type="term" value="P:phospholipid biosynthetic process"/>
    <property type="evidence" value="ECO:0007669"/>
    <property type="project" value="InterPro"/>
</dbReference>
<reference evidence="8" key="1">
    <citation type="submission" date="2021-01" db="EMBL/GenBank/DDBJ databases">
        <authorList>
            <person name="Corre E."/>
            <person name="Pelletier E."/>
            <person name="Niang G."/>
            <person name="Scheremetjew M."/>
            <person name="Finn R."/>
            <person name="Kale V."/>
            <person name="Holt S."/>
            <person name="Cochrane G."/>
            <person name="Meng A."/>
            <person name="Brown T."/>
            <person name="Cohen L."/>
        </authorList>
    </citation>
    <scope>NUCLEOTIDE SEQUENCE</scope>
    <source>
        <strain evidence="8">Fehren 1</strain>
    </source>
</reference>
<dbReference type="InterPro" id="IPR036291">
    <property type="entry name" value="NAD(P)-bd_dom_sf"/>
</dbReference>
<evidence type="ECO:0000256" key="1">
    <source>
        <dbReference type="ARBA" id="ARBA00000113"/>
    </source>
</evidence>
<dbReference type="AlphaFoldDB" id="A0A7S3MLA8"/>
<dbReference type="EC" id="5.5.1.4" evidence="5"/>